<keyword evidence="3" id="KW-1185">Reference proteome</keyword>
<name>A0A7W6LVG7_9SPHN</name>
<dbReference type="EMBL" id="JACIEU010000032">
    <property type="protein sequence ID" value="MBB4151201.1"/>
    <property type="molecule type" value="Genomic_DNA"/>
</dbReference>
<dbReference type="Proteomes" id="UP000590524">
    <property type="component" value="Unassembled WGS sequence"/>
</dbReference>
<evidence type="ECO:0000313" key="2">
    <source>
        <dbReference type="EMBL" id="MBB4151201.1"/>
    </source>
</evidence>
<feature type="region of interest" description="Disordered" evidence="1">
    <location>
        <begin position="1"/>
        <end position="35"/>
    </location>
</feature>
<reference evidence="2 3" key="1">
    <citation type="submission" date="2020-08" db="EMBL/GenBank/DDBJ databases">
        <title>Genomic Encyclopedia of Type Strains, Phase IV (KMG-IV): sequencing the most valuable type-strain genomes for metagenomic binning, comparative biology and taxonomic classification.</title>
        <authorList>
            <person name="Goeker M."/>
        </authorList>
    </citation>
    <scope>NUCLEOTIDE SEQUENCE [LARGE SCALE GENOMIC DNA]</scope>
    <source>
        <strain evidence="2 3">DSM 19371</strain>
    </source>
</reference>
<proteinExistence type="predicted"/>
<organism evidence="2 3">
    <name type="scientific">Sphingobium scionense</name>
    <dbReference type="NCBI Taxonomy" id="1404341"/>
    <lineage>
        <taxon>Bacteria</taxon>
        <taxon>Pseudomonadati</taxon>
        <taxon>Pseudomonadota</taxon>
        <taxon>Alphaproteobacteria</taxon>
        <taxon>Sphingomonadales</taxon>
        <taxon>Sphingomonadaceae</taxon>
        <taxon>Sphingobium</taxon>
    </lineage>
</organism>
<gene>
    <name evidence="2" type="ORF">GGQ90_005013</name>
</gene>
<dbReference type="AlphaFoldDB" id="A0A7W6LVG7"/>
<sequence>MLDPTNERAFGDDRKSTGRDARGKEKSLFSGVSDNADPTIARISALVDPNPAIGESTKAAAARALSIRLCESGCLESLKARIRACPRIGESTNRTVIFRRSASTYRAKPFSKPPEMRQRFVLSAMEGGVPVYFASERGQSENRKKRGGFVLSAIRKRKDRGGLQPRRPFCIRQPPAW</sequence>
<dbReference type="RefSeq" id="WP_083579373.1">
    <property type="nucleotide sequence ID" value="NZ_JACIEU010000032.1"/>
</dbReference>
<evidence type="ECO:0000256" key="1">
    <source>
        <dbReference type="SAM" id="MobiDB-lite"/>
    </source>
</evidence>
<protein>
    <submittedName>
        <fullName evidence="2">Uncharacterized protein</fullName>
    </submittedName>
</protein>
<evidence type="ECO:0000313" key="3">
    <source>
        <dbReference type="Proteomes" id="UP000590524"/>
    </source>
</evidence>
<accession>A0A7W6LVG7</accession>
<comment type="caution">
    <text evidence="2">The sequence shown here is derived from an EMBL/GenBank/DDBJ whole genome shotgun (WGS) entry which is preliminary data.</text>
</comment>
<feature type="compositionally biased region" description="Basic and acidic residues" evidence="1">
    <location>
        <begin position="1"/>
        <end position="27"/>
    </location>
</feature>